<evidence type="ECO:0008006" key="4">
    <source>
        <dbReference type="Google" id="ProtNLM"/>
    </source>
</evidence>
<dbReference type="RefSeq" id="WP_073016409.1">
    <property type="nucleotide sequence ID" value="NZ_FQWF01000001.1"/>
</dbReference>
<name>A0A1M5FRW3_9FLAO</name>
<dbReference type="OrthoDB" id="187854at2"/>
<dbReference type="InterPro" id="IPR011990">
    <property type="entry name" value="TPR-like_helical_dom_sf"/>
</dbReference>
<dbReference type="EMBL" id="FQWF01000001">
    <property type="protein sequence ID" value="SHF94243.1"/>
    <property type="molecule type" value="Genomic_DNA"/>
</dbReference>
<proteinExistence type="predicted"/>
<keyword evidence="1" id="KW-0175">Coiled coil</keyword>
<evidence type="ECO:0000313" key="2">
    <source>
        <dbReference type="EMBL" id="SHF94243.1"/>
    </source>
</evidence>
<dbReference type="SUPFAM" id="SSF48452">
    <property type="entry name" value="TPR-like"/>
    <property type="match status" value="1"/>
</dbReference>
<dbReference type="Pfam" id="PF11138">
    <property type="entry name" value="DUF2911"/>
    <property type="match status" value="1"/>
</dbReference>
<dbReference type="Proteomes" id="UP000184020">
    <property type="component" value="Unassembled WGS sequence"/>
</dbReference>
<protein>
    <recommendedName>
        <fullName evidence="4">DUF2911 domain-containing protein</fullName>
    </recommendedName>
</protein>
<dbReference type="Gene3D" id="1.25.40.10">
    <property type="entry name" value="Tetratricopeptide repeat domain"/>
    <property type="match status" value="1"/>
</dbReference>
<dbReference type="STRING" id="229205.SAMN05444372_101263"/>
<feature type="coiled-coil region" evidence="1">
    <location>
        <begin position="241"/>
        <end position="268"/>
    </location>
</feature>
<dbReference type="InterPro" id="IPR021314">
    <property type="entry name" value="DUF2911"/>
</dbReference>
<evidence type="ECO:0000313" key="3">
    <source>
        <dbReference type="Proteomes" id="UP000184020"/>
    </source>
</evidence>
<sequence length="291" mass="33177">MKKIILLSFLIYKIAAVSAQEKIEIKLTSTSPSASLQQELGSATIKIAYSRPLVRDRKIFGELVPFDKLWRTGASDCTTFTTDEDIIFGDTTLKTGSYSIFTIPSKNEWTIIVNTDTSLHGENGYDEKKDVFRFKVPIAQIQNFYETFTIEINDINSKGEGFLKILWENTMIKIPVKSKADANTMALIDTNLIKKTSQDPMLLFQAANYYSITKRDSKQAISWLLEAEKLDTDNFYYPNLRQKLAADLKDYRNAINAAKKAIEIAERTKMRGAEKLKVKIKEWELALKDVQ</sequence>
<organism evidence="2 3">
    <name type="scientific">Flavobacterium micromati</name>
    <dbReference type="NCBI Taxonomy" id="229205"/>
    <lineage>
        <taxon>Bacteria</taxon>
        <taxon>Pseudomonadati</taxon>
        <taxon>Bacteroidota</taxon>
        <taxon>Flavobacteriia</taxon>
        <taxon>Flavobacteriales</taxon>
        <taxon>Flavobacteriaceae</taxon>
        <taxon>Flavobacterium</taxon>
    </lineage>
</organism>
<evidence type="ECO:0000256" key="1">
    <source>
        <dbReference type="SAM" id="Coils"/>
    </source>
</evidence>
<reference evidence="3" key="1">
    <citation type="submission" date="2016-11" db="EMBL/GenBank/DDBJ databases">
        <authorList>
            <person name="Varghese N."/>
            <person name="Submissions S."/>
        </authorList>
    </citation>
    <scope>NUCLEOTIDE SEQUENCE [LARGE SCALE GENOMIC DNA]</scope>
    <source>
        <strain evidence="3">DSM 17659</strain>
    </source>
</reference>
<dbReference type="AlphaFoldDB" id="A0A1M5FRW3"/>
<keyword evidence="3" id="KW-1185">Reference proteome</keyword>
<gene>
    <name evidence="2" type="ORF">SAMN05444372_101263</name>
</gene>
<accession>A0A1M5FRW3</accession>